<name>A0A2C6KSD6_9APIC</name>
<dbReference type="Proteomes" id="UP000221165">
    <property type="component" value="Unassembled WGS sequence"/>
</dbReference>
<proteinExistence type="predicted"/>
<dbReference type="AlphaFoldDB" id="A0A2C6KSD6"/>
<reference evidence="1 2" key="1">
    <citation type="journal article" date="2017" name="Int. J. Parasitol.">
        <title>The genome of the protozoan parasite Cystoisospora suis and a reverse vaccinology approach to identify vaccine candidates.</title>
        <authorList>
            <person name="Palmieri N."/>
            <person name="Shrestha A."/>
            <person name="Ruttkowski B."/>
            <person name="Beck T."/>
            <person name="Vogl C."/>
            <person name="Tomley F."/>
            <person name="Blake D.P."/>
            <person name="Joachim A."/>
        </authorList>
    </citation>
    <scope>NUCLEOTIDE SEQUENCE [LARGE SCALE GENOMIC DNA]</scope>
    <source>
        <strain evidence="1 2">Wien I</strain>
    </source>
</reference>
<keyword evidence="2" id="KW-1185">Reference proteome</keyword>
<gene>
    <name evidence="1" type="ORF">CSUI_006764</name>
</gene>
<dbReference type="GeneID" id="94430128"/>
<dbReference type="EMBL" id="MIGC01003452">
    <property type="protein sequence ID" value="PHJ19408.1"/>
    <property type="molecule type" value="Genomic_DNA"/>
</dbReference>
<comment type="caution">
    <text evidence="1">The sequence shown here is derived from an EMBL/GenBank/DDBJ whole genome shotgun (WGS) entry which is preliminary data.</text>
</comment>
<dbReference type="VEuPathDB" id="ToxoDB:CSUI_006764"/>
<evidence type="ECO:0000313" key="2">
    <source>
        <dbReference type="Proteomes" id="UP000221165"/>
    </source>
</evidence>
<accession>A0A2C6KSD6</accession>
<organism evidence="1 2">
    <name type="scientific">Cystoisospora suis</name>
    <dbReference type="NCBI Taxonomy" id="483139"/>
    <lineage>
        <taxon>Eukaryota</taxon>
        <taxon>Sar</taxon>
        <taxon>Alveolata</taxon>
        <taxon>Apicomplexa</taxon>
        <taxon>Conoidasida</taxon>
        <taxon>Coccidia</taxon>
        <taxon>Eucoccidiorida</taxon>
        <taxon>Eimeriorina</taxon>
        <taxon>Sarcocystidae</taxon>
        <taxon>Cystoisospora</taxon>
    </lineage>
</organism>
<sequence>MLENRGAITSIGSAVLCRPHLVSRRGLQHTSSPRTPCVYWRCFAYTGDHRSAMLSFGHGRSSPLSSRSIHLLQLVRVCFLCCPLYSSHWHQSPEVYQRLELIQRLALNASHCNSNFTVKTRMWTRSRLPVLLRASGTLSNITGCH</sequence>
<protein>
    <submittedName>
        <fullName evidence="1">Uncharacterized protein</fullName>
    </submittedName>
</protein>
<dbReference type="RefSeq" id="XP_067921108.1">
    <property type="nucleotide sequence ID" value="XM_068066917.1"/>
</dbReference>
<evidence type="ECO:0000313" key="1">
    <source>
        <dbReference type="EMBL" id="PHJ19408.1"/>
    </source>
</evidence>